<dbReference type="AlphaFoldDB" id="A0A7G9YLT0"/>
<gene>
    <name evidence="1" type="ORF">OEPDFBKK_00040</name>
</gene>
<dbReference type="EMBL" id="MT631367">
    <property type="protein sequence ID" value="QNO48964.1"/>
    <property type="molecule type" value="Genomic_DNA"/>
</dbReference>
<reference evidence="1" key="1">
    <citation type="submission" date="2020-06" db="EMBL/GenBank/DDBJ databases">
        <title>Unique genomic features of the anaerobic methanotrophic archaea.</title>
        <authorList>
            <person name="Chadwick G.L."/>
            <person name="Skennerton C.T."/>
            <person name="Laso-Perez R."/>
            <person name="Leu A.O."/>
            <person name="Speth D.R."/>
            <person name="Yu H."/>
            <person name="Morgan-Lang C."/>
            <person name="Hatzenpichler R."/>
            <person name="Goudeau D."/>
            <person name="Malmstrom R."/>
            <person name="Brazelton W.J."/>
            <person name="Woyke T."/>
            <person name="Hallam S.J."/>
            <person name="Tyson G.W."/>
            <person name="Wegener G."/>
            <person name="Boetius A."/>
            <person name="Orphan V."/>
        </authorList>
    </citation>
    <scope>NUCLEOTIDE SEQUENCE</scope>
</reference>
<evidence type="ECO:0000313" key="1">
    <source>
        <dbReference type="EMBL" id="QNO48964.1"/>
    </source>
</evidence>
<proteinExistence type="predicted"/>
<accession>A0A7G9YLT0</accession>
<sequence length="237" mass="26843">MPYLGDYIGNLLSEITDARVQADIEAVRVAELYASHPLLKYMAVPHFRLPTVTLDVPIAIKEIEEVGKDPAPASAVILRHVRKNFDQVVSSRLKHAGIKLSDMQVKNLNREVSRKFADFKQPSEVPLSMTHIADELVFTTAKVLREPSLEEYEEQEDKSKLERIEKLESELKTGLYMEFSKFLKAPNRLNVAISTAELREVGSGDVLTNIHLSITEDAFEWTMIESDGKPRNRLVPE</sequence>
<name>A0A7G9YLT0_9EURY</name>
<organism evidence="1">
    <name type="scientific">Candidatus Methanogaster sp. ANME-2c ERB4</name>
    <dbReference type="NCBI Taxonomy" id="2759911"/>
    <lineage>
        <taxon>Archaea</taxon>
        <taxon>Methanobacteriati</taxon>
        <taxon>Methanobacteriota</taxon>
        <taxon>Stenosarchaea group</taxon>
        <taxon>Methanomicrobia</taxon>
        <taxon>Methanosarcinales</taxon>
        <taxon>ANME-2 cluster</taxon>
        <taxon>Candidatus Methanogasteraceae</taxon>
        <taxon>Candidatus Methanogaster</taxon>
    </lineage>
</organism>
<protein>
    <submittedName>
        <fullName evidence="1">Uncharacterized protein</fullName>
    </submittedName>
</protein>